<dbReference type="PROSITE" id="PS50110">
    <property type="entry name" value="RESPONSE_REGULATORY"/>
    <property type="match status" value="1"/>
</dbReference>
<evidence type="ECO:0000259" key="7">
    <source>
        <dbReference type="PROSITE" id="PS51755"/>
    </source>
</evidence>
<dbReference type="AlphaFoldDB" id="A0A8H9LE01"/>
<evidence type="ECO:0000313" key="8">
    <source>
        <dbReference type="EMBL" id="GGO94907.1"/>
    </source>
</evidence>
<evidence type="ECO:0000256" key="4">
    <source>
        <dbReference type="PROSITE-ProRule" id="PRU00169"/>
    </source>
</evidence>
<dbReference type="OrthoDB" id="4481605at2"/>
<feature type="domain" description="Response regulatory" evidence="6">
    <location>
        <begin position="11"/>
        <end position="125"/>
    </location>
</feature>
<dbReference type="InterPro" id="IPR039420">
    <property type="entry name" value="WalR-like"/>
</dbReference>
<dbReference type="InterPro" id="IPR001789">
    <property type="entry name" value="Sig_transdc_resp-reg_receiver"/>
</dbReference>
<dbReference type="RefSeq" id="WP_080462341.1">
    <property type="nucleotide sequence ID" value="NZ_BMNJ01000001.1"/>
</dbReference>
<evidence type="ECO:0000256" key="5">
    <source>
        <dbReference type="PROSITE-ProRule" id="PRU01091"/>
    </source>
</evidence>
<comment type="caution">
    <text evidence="8">The sequence shown here is derived from an EMBL/GenBank/DDBJ whole genome shotgun (WGS) entry which is preliminary data.</text>
</comment>
<evidence type="ECO:0000256" key="2">
    <source>
        <dbReference type="ARBA" id="ARBA00023012"/>
    </source>
</evidence>
<dbReference type="InterPro" id="IPR011006">
    <property type="entry name" value="CheY-like_superfamily"/>
</dbReference>
<evidence type="ECO:0000256" key="3">
    <source>
        <dbReference type="ARBA" id="ARBA00023125"/>
    </source>
</evidence>
<sequence length="236" mass="25316">MIAPPTPPSLSALVVDDEPQMVYIITFALETQGFSCLSASSAEEAWTILSGQAIDLVILDVMLPGANGVDLCRRIRAAGIGAPVILLTALGDEPDRIAGLEAGADDYVAKPFSPRELALRARAVTRRTGAGPEAIENGPLRVSTLTGRVSWAGRSIPLPDTEARLLAALARRHDTVVTWQELLGEVWGTSDDSGGREMVRTTVYRLRRHLQARGIGPQIVISARGRGYLMPRLDDA</sequence>
<feature type="modified residue" description="4-aspartylphosphate" evidence="4">
    <location>
        <position position="60"/>
    </location>
</feature>
<keyword evidence="1 4" id="KW-0597">Phosphoprotein</keyword>
<dbReference type="Gene3D" id="1.10.10.10">
    <property type="entry name" value="Winged helix-like DNA-binding domain superfamily/Winged helix DNA-binding domain"/>
    <property type="match status" value="1"/>
</dbReference>
<dbReference type="SUPFAM" id="SSF52172">
    <property type="entry name" value="CheY-like"/>
    <property type="match status" value="1"/>
</dbReference>
<dbReference type="GO" id="GO:0006355">
    <property type="term" value="P:regulation of DNA-templated transcription"/>
    <property type="evidence" value="ECO:0007669"/>
    <property type="project" value="InterPro"/>
</dbReference>
<dbReference type="Proteomes" id="UP000614239">
    <property type="component" value="Unassembled WGS sequence"/>
</dbReference>
<dbReference type="GO" id="GO:0000156">
    <property type="term" value="F:phosphorelay response regulator activity"/>
    <property type="evidence" value="ECO:0007669"/>
    <property type="project" value="TreeGrafter"/>
</dbReference>
<gene>
    <name evidence="8" type="primary">mtrA</name>
    <name evidence="8" type="ORF">GCM10011612_01480</name>
</gene>
<protein>
    <submittedName>
        <fullName evidence="8">DNA-binding response regulator</fullName>
    </submittedName>
</protein>
<reference evidence="8" key="1">
    <citation type="journal article" date="2014" name="Int. J. Syst. Evol. Microbiol.">
        <title>Complete genome sequence of Corynebacterium casei LMG S-19264T (=DSM 44701T), isolated from a smear-ripened cheese.</title>
        <authorList>
            <consortium name="US DOE Joint Genome Institute (JGI-PGF)"/>
            <person name="Walter F."/>
            <person name="Albersmeier A."/>
            <person name="Kalinowski J."/>
            <person name="Ruckert C."/>
        </authorList>
    </citation>
    <scope>NUCLEOTIDE SEQUENCE</scope>
    <source>
        <strain evidence="8">CGMCC 4.7372</strain>
    </source>
</reference>
<dbReference type="SMART" id="SM00448">
    <property type="entry name" value="REC"/>
    <property type="match status" value="1"/>
</dbReference>
<dbReference type="PANTHER" id="PTHR48111:SF40">
    <property type="entry name" value="PHOSPHATE REGULON TRANSCRIPTIONAL REGULATORY PROTEIN PHOB"/>
    <property type="match status" value="1"/>
</dbReference>
<dbReference type="CDD" id="cd17574">
    <property type="entry name" value="REC_OmpR"/>
    <property type="match status" value="1"/>
</dbReference>
<organism evidence="8 9">
    <name type="scientific">Actinomyces gaoshouyii</name>
    <dbReference type="NCBI Taxonomy" id="1960083"/>
    <lineage>
        <taxon>Bacteria</taxon>
        <taxon>Bacillati</taxon>
        <taxon>Actinomycetota</taxon>
        <taxon>Actinomycetes</taxon>
        <taxon>Actinomycetales</taxon>
        <taxon>Actinomycetaceae</taxon>
        <taxon>Actinomyces</taxon>
    </lineage>
</organism>
<dbReference type="Pfam" id="PF00486">
    <property type="entry name" value="Trans_reg_C"/>
    <property type="match status" value="1"/>
</dbReference>
<name>A0A8H9LE01_9ACTO</name>
<dbReference type="InterPro" id="IPR001867">
    <property type="entry name" value="OmpR/PhoB-type_DNA-bd"/>
</dbReference>
<evidence type="ECO:0000259" key="6">
    <source>
        <dbReference type="PROSITE" id="PS50110"/>
    </source>
</evidence>
<proteinExistence type="predicted"/>
<dbReference type="InterPro" id="IPR036388">
    <property type="entry name" value="WH-like_DNA-bd_sf"/>
</dbReference>
<dbReference type="GO" id="GO:0005829">
    <property type="term" value="C:cytosol"/>
    <property type="evidence" value="ECO:0007669"/>
    <property type="project" value="TreeGrafter"/>
</dbReference>
<evidence type="ECO:0000313" key="9">
    <source>
        <dbReference type="Proteomes" id="UP000614239"/>
    </source>
</evidence>
<dbReference type="SUPFAM" id="SSF46894">
    <property type="entry name" value="C-terminal effector domain of the bipartite response regulators"/>
    <property type="match status" value="1"/>
</dbReference>
<feature type="DNA-binding region" description="OmpR/PhoB-type" evidence="5">
    <location>
        <begin position="132"/>
        <end position="232"/>
    </location>
</feature>
<dbReference type="EMBL" id="BMNJ01000001">
    <property type="protein sequence ID" value="GGO94907.1"/>
    <property type="molecule type" value="Genomic_DNA"/>
</dbReference>
<keyword evidence="9" id="KW-1185">Reference proteome</keyword>
<dbReference type="Pfam" id="PF00072">
    <property type="entry name" value="Response_reg"/>
    <property type="match status" value="1"/>
</dbReference>
<accession>A0A8H9LE01</accession>
<keyword evidence="2" id="KW-0902">Two-component regulatory system</keyword>
<dbReference type="Gene3D" id="3.40.50.2300">
    <property type="match status" value="1"/>
</dbReference>
<dbReference type="PROSITE" id="PS51755">
    <property type="entry name" value="OMPR_PHOB"/>
    <property type="match status" value="1"/>
</dbReference>
<dbReference type="GO" id="GO:0032993">
    <property type="term" value="C:protein-DNA complex"/>
    <property type="evidence" value="ECO:0007669"/>
    <property type="project" value="TreeGrafter"/>
</dbReference>
<dbReference type="SMART" id="SM00862">
    <property type="entry name" value="Trans_reg_C"/>
    <property type="match status" value="1"/>
</dbReference>
<dbReference type="Gene3D" id="6.10.250.690">
    <property type="match status" value="1"/>
</dbReference>
<feature type="domain" description="OmpR/PhoB-type" evidence="7">
    <location>
        <begin position="132"/>
        <end position="232"/>
    </location>
</feature>
<dbReference type="GO" id="GO:0000976">
    <property type="term" value="F:transcription cis-regulatory region binding"/>
    <property type="evidence" value="ECO:0007669"/>
    <property type="project" value="TreeGrafter"/>
</dbReference>
<evidence type="ECO:0000256" key="1">
    <source>
        <dbReference type="ARBA" id="ARBA00022553"/>
    </source>
</evidence>
<dbReference type="InterPro" id="IPR016032">
    <property type="entry name" value="Sig_transdc_resp-reg_C-effctor"/>
</dbReference>
<reference evidence="8" key="2">
    <citation type="submission" date="2020-09" db="EMBL/GenBank/DDBJ databases">
        <authorList>
            <person name="Sun Q."/>
            <person name="Zhou Y."/>
        </authorList>
    </citation>
    <scope>NUCLEOTIDE SEQUENCE</scope>
    <source>
        <strain evidence="8">CGMCC 4.7372</strain>
    </source>
</reference>
<keyword evidence="3 5" id="KW-0238">DNA-binding</keyword>
<dbReference type="PANTHER" id="PTHR48111">
    <property type="entry name" value="REGULATOR OF RPOS"/>
    <property type="match status" value="1"/>
</dbReference>